<evidence type="ECO:0000313" key="2">
    <source>
        <dbReference type="EMBL" id="GAC30253.1"/>
    </source>
</evidence>
<accession>K6ZMY7</accession>
<protein>
    <submittedName>
        <fullName evidence="2">Uncharacterized protein</fullName>
    </submittedName>
</protein>
<evidence type="ECO:0000313" key="3">
    <source>
        <dbReference type="Proteomes" id="UP000006251"/>
    </source>
</evidence>
<gene>
    <name evidence="2" type="ORF">GPAL_3405</name>
</gene>
<keyword evidence="1" id="KW-0472">Membrane</keyword>
<keyword evidence="1" id="KW-1133">Transmembrane helix</keyword>
<organism evidence="2 3">
    <name type="scientific">Brumicola pallidula DSM 14239 = ACAM 615</name>
    <dbReference type="NCBI Taxonomy" id="1121922"/>
    <lineage>
        <taxon>Bacteria</taxon>
        <taxon>Pseudomonadati</taxon>
        <taxon>Pseudomonadota</taxon>
        <taxon>Gammaproteobacteria</taxon>
        <taxon>Alteromonadales</taxon>
        <taxon>Alteromonadaceae</taxon>
        <taxon>Brumicola</taxon>
    </lineage>
</organism>
<evidence type="ECO:0000256" key="1">
    <source>
        <dbReference type="SAM" id="Phobius"/>
    </source>
</evidence>
<keyword evidence="3" id="KW-1185">Reference proteome</keyword>
<keyword evidence="1" id="KW-0812">Transmembrane</keyword>
<dbReference type="Proteomes" id="UP000006251">
    <property type="component" value="Unassembled WGS sequence"/>
</dbReference>
<dbReference type="EMBL" id="BAEQ01000054">
    <property type="protein sequence ID" value="GAC30253.1"/>
    <property type="molecule type" value="Genomic_DNA"/>
</dbReference>
<sequence>MKGPSLYRFLTFSFPREITIGVCCTVLLVIVAYPYQSMSILSYS</sequence>
<dbReference type="AlphaFoldDB" id="K6ZMY7"/>
<feature type="transmembrane region" description="Helical" evidence="1">
    <location>
        <begin position="18"/>
        <end position="35"/>
    </location>
</feature>
<comment type="caution">
    <text evidence="2">The sequence shown here is derived from an EMBL/GenBank/DDBJ whole genome shotgun (WGS) entry which is preliminary data.</text>
</comment>
<reference evidence="3" key="1">
    <citation type="journal article" date="2014" name="Environ. Microbiol.">
        <title>Comparative genomics of the marine bacterial genus Glaciecola reveals the high degree of genomic diversity and genomic characteristic for cold adaptation.</title>
        <authorList>
            <person name="Qin Q.L."/>
            <person name="Xie B.B."/>
            <person name="Yu Y."/>
            <person name="Shu Y.L."/>
            <person name="Rong J.C."/>
            <person name="Zhang Y.J."/>
            <person name="Zhao D.L."/>
            <person name="Chen X.L."/>
            <person name="Zhang X.Y."/>
            <person name="Chen B."/>
            <person name="Zhou B.C."/>
            <person name="Zhang Y.Z."/>
        </authorList>
    </citation>
    <scope>NUCLEOTIDE SEQUENCE [LARGE SCALE GENOMIC DNA]</scope>
    <source>
        <strain evidence="3">ACAM 615</strain>
    </source>
</reference>
<name>K6ZMY7_9ALTE</name>
<proteinExistence type="predicted"/>